<dbReference type="PANTHER" id="PTHR30047">
    <property type="entry name" value="HIGH-AFFINITY CHOLINE TRANSPORT PROTEIN-RELATED"/>
    <property type="match status" value="1"/>
</dbReference>
<keyword evidence="6 8" id="KW-1133">Transmembrane helix</keyword>
<keyword evidence="10" id="KW-1185">Reference proteome</keyword>
<keyword evidence="7 8" id="KW-0472">Membrane</keyword>
<evidence type="ECO:0000256" key="8">
    <source>
        <dbReference type="SAM" id="Phobius"/>
    </source>
</evidence>
<reference evidence="9 10" key="1">
    <citation type="submission" date="2017-06" db="EMBL/GenBank/DDBJ databases">
        <authorList>
            <person name="Kim H.J."/>
            <person name="Triplett B.A."/>
        </authorList>
    </citation>
    <scope>NUCLEOTIDE SEQUENCE [LARGE SCALE GENOMIC DNA]</scope>
    <source>
        <strain evidence="9 10">DSM 22179</strain>
    </source>
</reference>
<feature type="transmembrane region" description="Helical" evidence="8">
    <location>
        <begin position="415"/>
        <end position="439"/>
    </location>
</feature>
<feature type="transmembrane region" description="Helical" evidence="8">
    <location>
        <begin position="151"/>
        <end position="173"/>
    </location>
</feature>
<dbReference type="RefSeq" id="WP_088817431.1">
    <property type="nucleotide sequence ID" value="NZ_FYEZ01000001.1"/>
</dbReference>
<proteinExistence type="inferred from homology"/>
<feature type="transmembrane region" description="Helical" evidence="8">
    <location>
        <begin position="460"/>
        <end position="479"/>
    </location>
</feature>
<evidence type="ECO:0000313" key="9">
    <source>
        <dbReference type="EMBL" id="SNC61124.1"/>
    </source>
</evidence>
<dbReference type="AlphaFoldDB" id="A0A212T5T1"/>
<dbReference type="Proteomes" id="UP000198122">
    <property type="component" value="Unassembled WGS sequence"/>
</dbReference>
<keyword evidence="4" id="KW-1003">Cell membrane</keyword>
<evidence type="ECO:0000256" key="3">
    <source>
        <dbReference type="ARBA" id="ARBA00022448"/>
    </source>
</evidence>
<evidence type="ECO:0000256" key="2">
    <source>
        <dbReference type="ARBA" id="ARBA00005658"/>
    </source>
</evidence>
<dbReference type="InterPro" id="IPR000060">
    <property type="entry name" value="BCCT_transptr"/>
</dbReference>
<keyword evidence="3" id="KW-0813">Transport</keyword>
<dbReference type="InterPro" id="IPR018093">
    <property type="entry name" value="BCCT_CS"/>
</dbReference>
<feature type="transmembrane region" description="Helical" evidence="8">
    <location>
        <begin position="273"/>
        <end position="293"/>
    </location>
</feature>
<dbReference type="NCBIfam" id="TIGR00842">
    <property type="entry name" value="bcct"/>
    <property type="match status" value="1"/>
</dbReference>
<evidence type="ECO:0000256" key="1">
    <source>
        <dbReference type="ARBA" id="ARBA00004651"/>
    </source>
</evidence>
<evidence type="ECO:0000256" key="6">
    <source>
        <dbReference type="ARBA" id="ARBA00022989"/>
    </source>
</evidence>
<organism evidence="9 10">
    <name type="scientific">Kytococcus aerolatus</name>
    <dbReference type="NCBI Taxonomy" id="592308"/>
    <lineage>
        <taxon>Bacteria</taxon>
        <taxon>Bacillati</taxon>
        <taxon>Actinomycetota</taxon>
        <taxon>Actinomycetes</taxon>
        <taxon>Micrococcales</taxon>
        <taxon>Kytococcaceae</taxon>
        <taxon>Kytococcus</taxon>
    </lineage>
</organism>
<dbReference type="EMBL" id="FYEZ01000001">
    <property type="protein sequence ID" value="SNC61124.1"/>
    <property type="molecule type" value="Genomic_DNA"/>
</dbReference>
<feature type="transmembrane region" description="Helical" evidence="8">
    <location>
        <begin position="22"/>
        <end position="42"/>
    </location>
</feature>
<feature type="transmembrane region" description="Helical" evidence="8">
    <location>
        <begin position="239"/>
        <end position="261"/>
    </location>
</feature>
<dbReference type="NCBIfam" id="NF007399">
    <property type="entry name" value="PRK09928.1"/>
    <property type="match status" value="1"/>
</dbReference>
<comment type="similarity">
    <text evidence="2">Belongs to the BCCT transporter (TC 2.A.15) family.</text>
</comment>
<dbReference type="OrthoDB" id="9775735at2"/>
<dbReference type="GO" id="GO:0005886">
    <property type="term" value="C:plasma membrane"/>
    <property type="evidence" value="ECO:0007669"/>
    <property type="project" value="UniProtKB-SubCell"/>
</dbReference>
<protein>
    <submittedName>
        <fullName evidence="9">Choline/glycine/proline betaine transport protein</fullName>
    </submittedName>
</protein>
<sequence length="685" mass="72850">MSSAISEESIAPPDHAGEGPRVVWPVLVSAGLVTALVAGWALVAPEQAATRLGEVVGWIANWFGWFYIALATLVLVFVVYLAVRHSGVRLGADTDRPEFSTFAWAAMLFAAGIGTDVMFFAVAEPATQLLAPPQAEPGSLDAAREATVWTLFHYGITGWGMYTLMGIALGYFAHRRGLPLAVRSALYPLLGRRVQGAAGHAVDTATVLGTIFGVATSLGIGVVMLNVGIDILFGTGQGIAQQVGLVVLAVVVATISATTGVDRGIRVLSQLNVVLAIALAAWVLVTGETAFLLRAVTMNVGDYVALFPGMTLDTMAFEDQSEWMSAWTLFFWAWWVAWASFVGMFLARISRGRTIGQFVFGTLTIPFCYIVMWVSIFGNSAVERIRSGDADFGELAMGSPELGFFTLLQDHPLPLLLVAVATFVGLLFYVTSADSGALVMANLSSHLPDPESDAHPVLRILWAVATGVLTIAMLLVGGIPALQSATIVMGLPFAVVMILVMVGLHRALEAERARADAHRASLTGQLAGPDGHGESWRRRLGLALGSVSVARATERLEGTVLPALESVAAELCGRGVEAHVRASEEIEQGRVKRRAALVVPAPEGATNGAAADPFRYPVQVRVVPQPSYGARLLEADDTTTRLEVALPTGEVYDVLGYDADALCHDVLDHYERWASARSALHVAAT</sequence>
<evidence type="ECO:0000256" key="4">
    <source>
        <dbReference type="ARBA" id="ARBA00022475"/>
    </source>
</evidence>
<feature type="transmembrane region" description="Helical" evidence="8">
    <location>
        <begin position="62"/>
        <end position="82"/>
    </location>
</feature>
<feature type="transmembrane region" description="Helical" evidence="8">
    <location>
        <begin position="358"/>
        <end position="378"/>
    </location>
</feature>
<dbReference type="GO" id="GO:0022857">
    <property type="term" value="F:transmembrane transporter activity"/>
    <property type="evidence" value="ECO:0007669"/>
    <property type="project" value="InterPro"/>
</dbReference>
<name>A0A212T5T1_9MICO</name>
<accession>A0A212T5T1</accession>
<keyword evidence="5 8" id="KW-0812">Transmembrane</keyword>
<gene>
    <name evidence="9" type="ORF">SAMN05445756_0418</name>
</gene>
<dbReference type="Pfam" id="PF02028">
    <property type="entry name" value="BCCT"/>
    <property type="match status" value="1"/>
</dbReference>
<evidence type="ECO:0000256" key="7">
    <source>
        <dbReference type="ARBA" id="ARBA00023136"/>
    </source>
</evidence>
<dbReference type="PROSITE" id="PS01303">
    <property type="entry name" value="BCCT"/>
    <property type="match status" value="1"/>
</dbReference>
<feature type="transmembrane region" description="Helical" evidence="8">
    <location>
        <begin position="485"/>
        <end position="504"/>
    </location>
</feature>
<comment type="subcellular location">
    <subcellularLocation>
        <location evidence="1">Cell membrane</location>
        <topology evidence="1">Multi-pass membrane protein</topology>
    </subcellularLocation>
</comment>
<feature type="transmembrane region" description="Helical" evidence="8">
    <location>
        <begin position="324"/>
        <end position="346"/>
    </location>
</feature>
<feature type="transmembrane region" description="Helical" evidence="8">
    <location>
        <begin position="102"/>
        <end position="123"/>
    </location>
</feature>
<feature type="transmembrane region" description="Helical" evidence="8">
    <location>
        <begin position="207"/>
        <end position="233"/>
    </location>
</feature>
<dbReference type="PANTHER" id="PTHR30047:SF7">
    <property type="entry name" value="HIGH-AFFINITY CHOLINE TRANSPORT PROTEIN"/>
    <property type="match status" value="1"/>
</dbReference>
<evidence type="ECO:0000313" key="10">
    <source>
        <dbReference type="Proteomes" id="UP000198122"/>
    </source>
</evidence>
<evidence type="ECO:0000256" key="5">
    <source>
        <dbReference type="ARBA" id="ARBA00022692"/>
    </source>
</evidence>